<evidence type="ECO:0000256" key="2">
    <source>
        <dbReference type="ARBA" id="ARBA00017703"/>
    </source>
</evidence>
<dbReference type="Gene3D" id="1.20.272.10">
    <property type="match status" value="1"/>
</dbReference>
<keyword evidence="5" id="KW-0235">DNA replication</keyword>
<organism evidence="10 11">
    <name type="scientific">Ehrlichia ruminantium</name>
    <name type="common">heartwater rickettsia</name>
    <name type="synonym">Cowdria ruminantium</name>
    <dbReference type="NCBI Taxonomy" id="779"/>
    <lineage>
        <taxon>Bacteria</taxon>
        <taxon>Pseudomonadati</taxon>
        <taxon>Pseudomonadota</taxon>
        <taxon>Alphaproteobacteria</taxon>
        <taxon>Rickettsiales</taxon>
        <taxon>Anaplasmataceae</taxon>
        <taxon>Ehrlichia</taxon>
    </lineage>
</organism>
<dbReference type="GO" id="GO:0009360">
    <property type="term" value="C:DNA polymerase III complex"/>
    <property type="evidence" value="ECO:0007669"/>
    <property type="project" value="InterPro"/>
</dbReference>
<evidence type="ECO:0000256" key="1">
    <source>
        <dbReference type="ARBA" id="ARBA00012417"/>
    </source>
</evidence>
<keyword evidence="11" id="KW-1185">Reference proteome</keyword>
<evidence type="ECO:0000313" key="11">
    <source>
        <dbReference type="Proteomes" id="UP000422822"/>
    </source>
</evidence>
<evidence type="ECO:0000256" key="7">
    <source>
        <dbReference type="ARBA" id="ARBA00034754"/>
    </source>
</evidence>
<accession>A0AAE6QAV7</accession>
<proteinExistence type="inferred from homology"/>
<keyword evidence="6" id="KW-0239">DNA-directed DNA polymerase</keyword>
<dbReference type="GO" id="GO:0006261">
    <property type="term" value="P:DNA-templated DNA replication"/>
    <property type="evidence" value="ECO:0007669"/>
    <property type="project" value="TreeGrafter"/>
</dbReference>
<reference evidence="10 11" key="1">
    <citation type="submission" date="2018-10" db="EMBL/GenBank/DDBJ databases">
        <title>Propagation and draft genome sequences of three atypical Erhlichia ruminantium isolates.</title>
        <authorList>
            <person name="Liebenberg J."/>
            <person name="Steyn H."/>
            <person name="Josemans A."/>
            <person name="Zweygarth E."/>
        </authorList>
    </citation>
    <scope>NUCLEOTIDE SEQUENCE [LARGE SCALE GENOMIC DNA]</scope>
    <source>
        <strain evidence="10 11">Omatjenne</strain>
    </source>
</reference>
<dbReference type="InterPro" id="IPR005790">
    <property type="entry name" value="DNA_polIII_delta"/>
</dbReference>
<dbReference type="InterPro" id="IPR008921">
    <property type="entry name" value="DNA_pol3_clamp-load_cplx_C"/>
</dbReference>
<gene>
    <name evidence="10" type="primary">holA</name>
    <name evidence="10" type="ORF">EDL80_00480</name>
</gene>
<dbReference type="EMBL" id="CP033455">
    <property type="protein sequence ID" value="QGR03885.1"/>
    <property type="molecule type" value="Genomic_DNA"/>
</dbReference>
<evidence type="ECO:0000259" key="9">
    <source>
        <dbReference type="Pfam" id="PF06144"/>
    </source>
</evidence>
<dbReference type="GO" id="GO:0003677">
    <property type="term" value="F:DNA binding"/>
    <property type="evidence" value="ECO:0007669"/>
    <property type="project" value="InterPro"/>
</dbReference>
<dbReference type="Proteomes" id="UP000422822">
    <property type="component" value="Chromosome"/>
</dbReference>
<dbReference type="PANTHER" id="PTHR34388">
    <property type="entry name" value="DNA POLYMERASE III SUBUNIT DELTA"/>
    <property type="match status" value="1"/>
</dbReference>
<feature type="domain" description="DNA polymerase III delta N-terminal" evidence="9">
    <location>
        <begin position="22"/>
        <end position="104"/>
    </location>
</feature>
<comment type="catalytic activity">
    <reaction evidence="8">
        <text>DNA(n) + a 2'-deoxyribonucleoside 5'-triphosphate = DNA(n+1) + diphosphate</text>
        <dbReference type="Rhea" id="RHEA:22508"/>
        <dbReference type="Rhea" id="RHEA-COMP:17339"/>
        <dbReference type="Rhea" id="RHEA-COMP:17340"/>
        <dbReference type="ChEBI" id="CHEBI:33019"/>
        <dbReference type="ChEBI" id="CHEBI:61560"/>
        <dbReference type="ChEBI" id="CHEBI:173112"/>
        <dbReference type="EC" id="2.7.7.7"/>
    </reaction>
</comment>
<dbReference type="EC" id="2.7.7.7" evidence="1"/>
<dbReference type="InterPro" id="IPR027417">
    <property type="entry name" value="P-loop_NTPase"/>
</dbReference>
<evidence type="ECO:0000256" key="5">
    <source>
        <dbReference type="ARBA" id="ARBA00022705"/>
    </source>
</evidence>
<evidence type="ECO:0000256" key="4">
    <source>
        <dbReference type="ARBA" id="ARBA00022695"/>
    </source>
</evidence>
<evidence type="ECO:0000256" key="3">
    <source>
        <dbReference type="ARBA" id="ARBA00022679"/>
    </source>
</evidence>
<dbReference type="Gene3D" id="1.10.8.60">
    <property type="match status" value="1"/>
</dbReference>
<evidence type="ECO:0000313" key="10">
    <source>
        <dbReference type="EMBL" id="QGR03885.1"/>
    </source>
</evidence>
<protein>
    <recommendedName>
        <fullName evidence="2">DNA polymerase III subunit delta</fullName>
        <ecNumber evidence="1">2.7.7.7</ecNumber>
    </recommendedName>
</protein>
<dbReference type="RefSeq" id="WP_158406262.1">
    <property type="nucleotide sequence ID" value="NZ_CP033454.1"/>
</dbReference>
<keyword evidence="3 10" id="KW-0808">Transferase</keyword>
<dbReference type="Gene3D" id="3.40.50.300">
    <property type="entry name" value="P-loop containing nucleotide triphosphate hydrolases"/>
    <property type="match status" value="1"/>
</dbReference>
<comment type="similarity">
    <text evidence="7">Belongs to the DNA polymerase HolA subunit family.</text>
</comment>
<name>A0AAE6QAV7_EHRRU</name>
<dbReference type="SUPFAM" id="SSF52540">
    <property type="entry name" value="P-loop containing nucleoside triphosphate hydrolases"/>
    <property type="match status" value="1"/>
</dbReference>
<keyword evidence="4 10" id="KW-0548">Nucleotidyltransferase</keyword>
<dbReference type="Pfam" id="PF06144">
    <property type="entry name" value="DNA_pol3_delta"/>
    <property type="match status" value="1"/>
</dbReference>
<dbReference type="GO" id="GO:0003887">
    <property type="term" value="F:DNA-directed DNA polymerase activity"/>
    <property type="evidence" value="ECO:0007669"/>
    <property type="project" value="UniProtKB-KW"/>
</dbReference>
<evidence type="ECO:0000256" key="6">
    <source>
        <dbReference type="ARBA" id="ARBA00022932"/>
    </source>
</evidence>
<dbReference type="AlphaFoldDB" id="A0AAE6QAV7"/>
<evidence type="ECO:0000256" key="8">
    <source>
        <dbReference type="ARBA" id="ARBA00049244"/>
    </source>
</evidence>
<dbReference type="PANTHER" id="PTHR34388:SF1">
    <property type="entry name" value="DNA POLYMERASE III SUBUNIT DELTA"/>
    <property type="match status" value="1"/>
</dbReference>
<sequence>MKITSSKLRTFLGDAHSVNNILIYGNDYGKISMYKDKIINNIRSNIELTIISIDFSSVNKNPSLLFVELSTIPMFCPHKLLILTNGEKILSKELKDVLEHSIGNNYVIVVAGELPSDSTLRQYYDGSSDAVSIGCYKDDSNNLAFIVSDFLIENKIQFNNEILQYLCHALSKNPHALQSELEKLILYMGNDKNLTIQNIQAGLLTELDPISDDLYISIVERNIENFTKFSDILLKNKFTPILLIRVLLRYFLRLEYIIRTVKTGLSIDQVLKFIQPPVFFKLVPTIKRHVTNISHYEVSDIIQKLLEIEIQCKKSDSNQEMIFKHYITVMMKGRHDFEHSRVSS</sequence>
<dbReference type="SUPFAM" id="SSF48019">
    <property type="entry name" value="post-AAA+ oligomerization domain-like"/>
    <property type="match status" value="1"/>
</dbReference>
<dbReference type="NCBIfam" id="TIGR01128">
    <property type="entry name" value="holA"/>
    <property type="match status" value="1"/>
</dbReference>
<dbReference type="InterPro" id="IPR010372">
    <property type="entry name" value="DNA_pol3_delta_N"/>
</dbReference>